<dbReference type="PANTHER" id="PTHR37833">
    <property type="entry name" value="LIPOPROTEIN-RELATED"/>
    <property type="match status" value="1"/>
</dbReference>
<comment type="caution">
    <text evidence="2">The sequence shown here is derived from an EMBL/GenBank/DDBJ whole genome shotgun (WGS) entry which is preliminary data.</text>
</comment>
<dbReference type="AlphaFoldDB" id="A0A2M9V2Y0"/>
<gene>
    <name evidence="1" type="ORF">BFGS077_003600</name>
    <name evidence="2" type="ORF">CQW34_03728</name>
</gene>
<organism evidence="2 3">
    <name type="scientific">Bacteroides fragilis</name>
    <dbReference type="NCBI Taxonomy" id="817"/>
    <lineage>
        <taxon>Bacteria</taxon>
        <taxon>Pseudomonadati</taxon>
        <taxon>Bacteroidota</taxon>
        <taxon>Bacteroidia</taxon>
        <taxon>Bacteroidales</taxon>
        <taxon>Bacteroidaceae</taxon>
        <taxon>Bacteroides</taxon>
    </lineage>
</organism>
<dbReference type="Gene3D" id="2.60.40.10">
    <property type="entry name" value="Immunoglobulins"/>
    <property type="match status" value="1"/>
</dbReference>
<dbReference type="PANTHER" id="PTHR37833:SF1">
    <property type="entry name" value="SIGNAL PEPTIDE PROTEIN"/>
    <property type="match status" value="1"/>
</dbReference>
<reference evidence="1" key="5">
    <citation type="submission" date="2024-03" db="EMBL/GenBank/DDBJ databases">
        <title>A gut symbiont ubiquitin homologue binds and inactivates peptidyl-prolyl isomerase to mediate the interbacterial arms race in the human gut.</title>
        <authorList>
            <person name="Jiang K."/>
            <person name="Li W."/>
            <person name="Tong M."/>
            <person name="Xu J."/>
            <person name="Chen Z."/>
            <person name="Yang Y."/>
            <person name="Zang Y."/>
            <person name="Jiao X."/>
            <person name="Liu C."/>
            <person name="Lim B."/>
            <person name="Jiang X."/>
            <person name="Wang J."/>
            <person name="Wu D."/>
            <person name="Wang M."/>
            <person name="Liu S.-J."/>
            <person name="Shao F."/>
            <person name="Gao X."/>
        </authorList>
    </citation>
    <scope>NUCLEOTIDE SEQUENCE</scope>
    <source>
        <strain evidence="1">GS077</strain>
    </source>
</reference>
<protein>
    <submittedName>
        <fullName evidence="1">DUF1573 domain-containing protein</fullName>
    </submittedName>
</protein>
<proteinExistence type="predicted"/>
<evidence type="ECO:0000313" key="4">
    <source>
        <dbReference type="Proteomes" id="UP001258434"/>
    </source>
</evidence>
<evidence type="ECO:0000313" key="2">
    <source>
        <dbReference type="EMBL" id="PJY71767.1"/>
    </source>
</evidence>
<dbReference type="EMBL" id="PDCW01000036">
    <property type="protein sequence ID" value="PJY71767.1"/>
    <property type="molecule type" value="Genomic_DNA"/>
</dbReference>
<sequence>MKFFLCFITFLFMNICICFSQKSKDEVIFNRRRVDVGTIMNDSLLKCSFKFTNVSSHDIKVNKIYRSCNCTKVFVTDSLLRIGESSYIYMIVDTSSKNGHFEVASVIQLNTLQENYALKVVGNKKD</sequence>
<dbReference type="InterPro" id="IPR011467">
    <property type="entry name" value="DUF1573"/>
</dbReference>
<dbReference type="EMBL" id="JAVFHL010000002">
    <property type="protein sequence ID" value="MDT6978286.1"/>
    <property type="molecule type" value="Genomic_DNA"/>
</dbReference>
<dbReference type="Proteomes" id="UP000231846">
    <property type="component" value="Unassembled WGS sequence"/>
</dbReference>
<reference evidence="4" key="3">
    <citation type="submission" date="2023-07" db="EMBL/GenBank/DDBJ databases">
        <title>A gut symbiont ubiquitin homologue binds and inactivates peptidyl-prolyl isomerase to mediate the interbacterial arms race in the human gut.</title>
        <authorList>
            <person name="Jiang K."/>
            <person name="Li W."/>
            <person name="Tong M."/>
            <person name="Xu J."/>
            <person name="Chen Z."/>
            <person name="Yang Y."/>
            <person name="Zang Y."/>
            <person name="Jiao X."/>
            <person name="Liu C."/>
            <person name="Lim B."/>
            <person name="Jiang X."/>
            <person name="Wang J."/>
            <person name="Wu D."/>
            <person name="Wang M."/>
            <person name="Liu S.-J."/>
            <person name="Shao F."/>
            <person name="Gao X."/>
        </authorList>
    </citation>
    <scope>NUCLEOTIDE SEQUENCE [LARGE SCALE GENOMIC DNA]</scope>
    <source>
        <strain evidence="4">GS077</strain>
    </source>
</reference>
<reference evidence="2" key="2">
    <citation type="submission" date="2017-10" db="EMBL/GenBank/DDBJ databases">
        <authorList>
            <person name="Banno H."/>
            <person name="Chua N.-H."/>
        </authorList>
    </citation>
    <scope>NUCLEOTIDE SEQUENCE</scope>
    <source>
        <strain evidence="2">12905</strain>
    </source>
</reference>
<evidence type="ECO:0000313" key="1">
    <source>
        <dbReference type="EMBL" id="MDT6978286.1"/>
    </source>
</evidence>
<dbReference type="RefSeq" id="WP_080692817.1">
    <property type="nucleotide sequence ID" value="NZ_JACFSY010000002.1"/>
</dbReference>
<reference evidence="1 4" key="4">
    <citation type="submission" date="2023-08" db="EMBL/GenBank/DDBJ databases">
        <authorList>
            <person name="Du M."/>
            <person name="Liu C."/>
            <person name="Liu S.-J."/>
        </authorList>
    </citation>
    <scope>NUCLEOTIDE SEQUENCE [LARGE SCALE GENOMIC DNA]</scope>
    <source>
        <strain evidence="1 4">GS077</strain>
    </source>
</reference>
<reference evidence="2 3" key="1">
    <citation type="journal article" date="2017" name="MBio">
        <title>Gut Symbiont Bacteroides fragilis Secretes a Eukaryotic-Like Ubiquitin Protein That Mediates Intraspecies Antagonism.</title>
        <authorList>
            <person name="Chatzidaki-Livanis M."/>
            <person name="Coyne M.J."/>
            <person name="Roelofs K.G."/>
            <person name="Gentyala R.R."/>
            <person name="Caldwell J.M."/>
            <person name="Comstock L.E."/>
        </authorList>
    </citation>
    <scope>NUCLEOTIDE SEQUENCE [LARGE SCALE GENOMIC DNA]</scope>
    <source>
        <strain evidence="2 3">12905</strain>
    </source>
</reference>
<accession>A0A2M9V2Y0</accession>
<dbReference type="Proteomes" id="UP001258434">
    <property type="component" value="Unassembled WGS sequence"/>
</dbReference>
<dbReference type="InterPro" id="IPR013783">
    <property type="entry name" value="Ig-like_fold"/>
</dbReference>
<dbReference type="Pfam" id="PF07610">
    <property type="entry name" value="DUF1573"/>
    <property type="match status" value="1"/>
</dbReference>
<evidence type="ECO:0000313" key="3">
    <source>
        <dbReference type="Proteomes" id="UP000231846"/>
    </source>
</evidence>
<name>A0A2M9V2Y0_BACFG</name>